<dbReference type="PANTHER" id="PTHR47640:SF10">
    <property type="entry name" value="TRNA SELENOCYSTEINE 1-ASSOCIATED PROTEIN 1-RELATED"/>
    <property type="match status" value="1"/>
</dbReference>
<keyword evidence="2 3" id="KW-0694">RNA-binding</keyword>
<dbReference type="GO" id="GO:0003729">
    <property type="term" value="F:mRNA binding"/>
    <property type="evidence" value="ECO:0007669"/>
    <property type="project" value="InterPro"/>
</dbReference>
<feature type="region of interest" description="Disordered" evidence="4">
    <location>
        <begin position="1"/>
        <end position="90"/>
    </location>
</feature>
<keyword evidence="1" id="KW-0677">Repeat</keyword>
<dbReference type="Proteomes" id="UP000095085">
    <property type="component" value="Unassembled WGS sequence"/>
</dbReference>
<name>A0A1E4RNZ6_9ASCO</name>
<feature type="domain" description="RRM" evidence="5">
    <location>
        <begin position="337"/>
        <end position="409"/>
    </location>
</feature>
<evidence type="ECO:0000313" key="7">
    <source>
        <dbReference type="Proteomes" id="UP000095085"/>
    </source>
</evidence>
<feature type="domain" description="RRM" evidence="5">
    <location>
        <begin position="100"/>
        <end position="184"/>
    </location>
</feature>
<dbReference type="InterPro" id="IPR012677">
    <property type="entry name" value="Nucleotide-bd_a/b_plait_sf"/>
</dbReference>
<protein>
    <submittedName>
        <fullName evidence="6">RNA-binding domain-containing protein</fullName>
    </submittedName>
</protein>
<dbReference type="AlphaFoldDB" id="A0A1E4RNZ6"/>
<evidence type="ECO:0000256" key="2">
    <source>
        <dbReference type="ARBA" id="ARBA00022884"/>
    </source>
</evidence>
<keyword evidence="7" id="KW-1185">Reference proteome</keyword>
<sequence length="495" mass="55497">MSANRFGNNYRPGNQRFSNQRQGNYRQYNNYGSNQAGNSSYGGYGSYDGPNRYGNSSSYKSTPPNKEKGNPNQTRYQPNRNQYLNFYNGPGNYSSDSNNNQIWMGDLEPTWNEETISKIWTSLGQTPVSVKIMRDRSGDPNRMNKPTYCFVNFENQEAVSSAIAKNGLQVPGHDKTLRLNWASASNNSSTLASSTSSPSSNAQGSIRGPSTRSQMEFSLFIGDLGLEVTDSILFKAFESLYPGQIKQAKVMVNPMTKMSKGFGFVRFNNEITHKKALANCTGMMIGSRPIRVAPAAPVSSSTSTNVKNTQKIETKSNQVNFAQSQPPLTPSTDPRNTTICIKELSSNISESDLVSHFITFGHIIYCKIIPHLNRGYIMFYTREAAETSILFMNGFMINDCRLVLSWGKSKPTNKRPIAFQPDFNLKEYLRIPTPPKLYGNLGSYYIEFDKLSQDEAESFPSQLIDENQPLTTEKIDTLHVRSKLNRDRILSSAVY</sequence>
<dbReference type="EMBL" id="KV454539">
    <property type="protein sequence ID" value="ODV68931.1"/>
    <property type="molecule type" value="Genomic_DNA"/>
</dbReference>
<evidence type="ECO:0000256" key="4">
    <source>
        <dbReference type="SAM" id="MobiDB-lite"/>
    </source>
</evidence>
<dbReference type="Gene3D" id="3.30.70.330">
    <property type="match status" value="3"/>
</dbReference>
<evidence type="ECO:0000259" key="5">
    <source>
        <dbReference type="PROSITE" id="PS50102"/>
    </source>
</evidence>
<feature type="compositionally biased region" description="Polar residues" evidence="4">
    <location>
        <begin position="53"/>
        <end position="90"/>
    </location>
</feature>
<dbReference type="InterPro" id="IPR000504">
    <property type="entry name" value="RRM_dom"/>
</dbReference>
<dbReference type="OrthoDB" id="446113at2759"/>
<dbReference type="PROSITE" id="PS50102">
    <property type="entry name" value="RRM"/>
    <property type="match status" value="3"/>
</dbReference>
<dbReference type="STRING" id="984485.A0A1E4RNZ6"/>
<dbReference type="SUPFAM" id="SSF54928">
    <property type="entry name" value="RNA-binding domain, RBD"/>
    <property type="match status" value="3"/>
</dbReference>
<accession>A0A1E4RNZ6</accession>
<dbReference type="PANTHER" id="PTHR47640">
    <property type="entry name" value="TRNA SELENOCYSTEINE 1-ASSOCIATED PROTEIN 1-RELATED-RELATED"/>
    <property type="match status" value="1"/>
</dbReference>
<dbReference type="SMART" id="SM00360">
    <property type="entry name" value="RRM"/>
    <property type="match status" value="3"/>
</dbReference>
<dbReference type="InterPro" id="IPR035979">
    <property type="entry name" value="RBD_domain_sf"/>
</dbReference>
<feature type="domain" description="RRM" evidence="5">
    <location>
        <begin position="217"/>
        <end position="297"/>
    </location>
</feature>
<feature type="compositionally biased region" description="Polar residues" evidence="4">
    <location>
        <begin position="1"/>
        <end position="17"/>
    </location>
</feature>
<dbReference type="InterPro" id="IPR050825">
    <property type="entry name" value="RBM42_RBP45_47-like"/>
</dbReference>
<dbReference type="RefSeq" id="XP_020077998.1">
    <property type="nucleotide sequence ID" value="XM_020220879.1"/>
</dbReference>
<reference evidence="7" key="1">
    <citation type="submission" date="2016-05" db="EMBL/GenBank/DDBJ databases">
        <title>Comparative genomics of biotechnologically important yeasts.</title>
        <authorList>
            <consortium name="DOE Joint Genome Institute"/>
            <person name="Riley R."/>
            <person name="Haridas S."/>
            <person name="Wolfe K.H."/>
            <person name="Lopes M.R."/>
            <person name="Hittinger C.T."/>
            <person name="Goker M."/>
            <person name="Salamov A."/>
            <person name="Wisecaver J."/>
            <person name="Long T.M."/>
            <person name="Aerts A.L."/>
            <person name="Barry K."/>
            <person name="Choi C."/>
            <person name="Clum A."/>
            <person name="Coughlan A.Y."/>
            <person name="Deshpande S."/>
            <person name="Douglass A.P."/>
            <person name="Hanson S.J."/>
            <person name="Klenk H.-P."/>
            <person name="Labutti K."/>
            <person name="Lapidus A."/>
            <person name="Lindquist E."/>
            <person name="Lipzen A."/>
            <person name="Meier-Kolthoff J.P."/>
            <person name="Ohm R.A."/>
            <person name="Otillar R.P."/>
            <person name="Pangilinan J."/>
            <person name="Peng Y."/>
            <person name="Rokas A."/>
            <person name="Rosa C.A."/>
            <person name="Scheuner C."/>
            <person name="Sibirny A.A."/>
            <person name="Slot J.C."/>
            <person name="Stielow J.B."/>
            <person name="Sun H."/>
            <person name="Kurtzman C.P."/>
            <person name="Blackwell M."/>
            <person name="Grigoriev I.V."/>
            <person name="Jeffries T.W."/>
        </authorList>
    </citation>
    <scope>NUCLEOTIDE SEQUENCE [LARGE SCALE GENOMIC DNA]</scope>
    <source>
        <strain evidence="7">NRRL Y-1933</strain>
    </source>
</reference>
<evidence type="ECO:0000256" key="3">
    <source>
        <dbReference type="PROSITE-ProRule" id="PRU00176"/>
    </source>
</evidence>
<proteinExistence type="predicted"/>
<gene>
    <name evidence="6" type="ORF">HYPBUDRAFT_152192</name>
</gene>
<feature type="region of interest" description="Disordered" evidence="4">
    <location>
        <begin position="188"/>
        <end position="210"/>
    </location>
</feature>
<feature type="compositionally biased region" description="Low complexity" evidence="4">
    <location>
        <begin position="18"/>
        <end position="39"/>
    </location>
</feature>
<dbReference type="Pfam" id="PF00076">
    <property type="entry name" value="RRM_1"/>
    <property type="match status" value="3"/>
</dbReference>
<dbReference type="GeneID" id="30995429"/>
<dbReference type="GO" id="GO:0006376">
    <property type="term" value="P:mRNA splice site recognition"/>
    <property type="evidence" value="ECO:0007669"/>
    <property type="project" value="TreeGrafter"/>
</dbReference>
<evidence type="ECO:0000313" key="6">
    <source>
        <dbReference type="EMBL" id="ODV68931.1"/>
    </source>
</evidence>
<evidence type="ECO:0000256" key="1">
    <source>
        <dbReference type="ARBA" id="ARBA00022737"/>
    </source>
</evidence>
<feature type="compositionally biased region" description="Low complexity" evidence="4">
    <location>
        <begin position="188"/>
        <end position="202"/>
    </location>
</feature>
<dbReference type="GO" id="GO:0005829">
    <property type="term" value="C:cytosol"/>
    <property type="evidence" value="ECO:0007669"/>
    <property type="project" value="TreeGrafter"/>
</dbReference>
<organism evidence="6 7">
    <name type="scientific">Hyphopichia burtonii NRRL Y-1933</name>
    <dbReference type="NCBI Taxonomy" id="984485"/>
    <lineage>
        <taxon>Eukaryota</taxon>
        <taxon>Fungi</taxon>
        <taxon>Dikarya</taxon>
        <taxon>Ascomycota</taxon>
        <taxon>Saccharomycotina</taxon>
        <taxon>Pichiomycetes</taxon>
        <taxon>Debaryomycetaceae</taxon>
        <taxon>Hyphopichia</taxon>
    </lineage>
</organism>